<name>A0ABS6W683_9BIFI</name>
<proteinExistence type="predicted"/>
<sequence length="82" mass="9487">MSDGYREEGESLFEWPLTREAVGMTPGDLLDELYEAITELNRNRQWPLTILPPRLGQVVIDRSARSISAVCLWKRKPVKEEE</sequence>
<dbReference type="RefSeq" id="WP_219079671.1">
    <property type="nucleotide sequence ID" value="NZ_JAHBBD010000001.1"/>
</dbReference>
<evidence type="ECO:0000313" key="1">
    <source>
        <dbReference type="EMBL" id="MBW3081996.1"/>
    </source>
</evidence>
<gene>
    <name evidence="1" type="ORF">KIH73_01125</name>
</gene>
<evidence type="ECO:0000313" key="2">
    <source>
        <dbReference type="Proteomes" id="UP000812844"/>
    </source>
</evidence>
<protein>
    <submittedName>
        <fullName evidence="1">Uncharacterized protein</fullName>
    </submittedName>
</protein>
<keyword evidence="2" id="KW-1185">Reference proteome</keyword>
<comment type="caution">
    <text evidence="1">The sequence shown here is derived from an EMBL/GenBank/DDBJ whole genome shotgun (WGS) entry which is preliminary data.</text>
</comment>
<accession>A0ABS6W683</accession>
<reference evidence="1 2" key="1">
    <citation type="submission" date="2021-05" db="EMBL/GenBank/DDBJ databases">
        <title>Phylogenetic classification of ten novel species belonging to the genus Bifidobacterium comprising B. colchicus sp. nov., B. abeli sp. nov., B. bicoloris sp. nov., B. guerezis sp. nov., B. rosaliae sp. nov., B. santillanensis sp. nov., B. argentati sp. nov., B. amazzoni sp. nov., B. pluviali sp. nov., and B. pinnaculum sp. nov.</title>
        <authorList>
            <person name="Lugli G.A."/>
            <person name="Ruiz Garcia L."/>
            <person name="Margolles A."/>
            <person name="Ventura M."/>
        </authorList>
    </citation>
    <scope>NUCLEOTIDE SEQUENCE [LARGE SCALE GENOMIC DNA]</scope>
    <source>
        <strain evidence="1 2">6T3</strain>
    </source>
</reference>
<dbReference type="Proteomes" id="UP000812844">
    <property type="component" value="Unassembled WGS sequence"/>
</dbReference>
<organism evidence="1 2">
    <name type="scientific">Bifidobacterium phasiani</name>
    <dbReference type="NCBI Taxonomy" id="2834431"/>
    <lineage>
        <taxon>Bacteria</taxon>
        <taxon>Bacillati</taxon>
        <taxon>Actinomycetota</taxon>
        <taxon>Actinomycetes</taxon>
        <taxon>Bifidobacteriales</taxon>
        <taxon>Bifidobacteriaceae</taxon>
        <taxon>Bifidobacterium</taxon>
    </lineage>
</organism>
<dbReference type="EMBL" id="JAHBBD010000001">
    <property type="protein sequence ID" value="MBW3081996.1"/>
    <property type="molecule type" value="Genomic_DNA"/>
</dbReference>